<dbReference type="EMBL" id="JACAZI010000012">
    <property type="protein sequence ID" value="KAF7347506.1"/>
    <property type="molecule type" value="Genomic_DNA"/>
</dbReference>
<organism evidence="2 3">
    <name type="scientific">Mycena venus</name>
    <dbReference type="NCBI Taxonomy" id="2733690"/>
    <lineage>
        <taxon>Eukaryota</taxon>
        <taxon>Fungi</taxon>
        <taxon>Dikarya</taxon>
        <taxon>Basidiomycota</taxon>
        <taxon>Agaricomycotina</taxon>
        <taxon>Agaricomycetes</taxon>
        <taxon>Agaricomycetidae</taxon>
        <taxon>Agaricales</taxon>
        <taxon>Marasmiineae</taxon>
        <taxon>Mycenaceae</taxon>
        <taxon>Mycena</taxon>
    </lineage>
</organism>
<sequence>MAITHLLSTTLLALISCTGNNIVQYVVLLLFVSYSVIILLRPRLPSARMVKLEHLVAETTDMLHSANEERLLTNREFTLQTQLRLSRVNLTKSTLRSKILEFGLGYPTKEYLHIMGPLSTEIEQCKREVKEVKIAILTEMEHERQVLYSANIDDMVVILSSGCSNLKTRGRSPEAQSQ</sequence>
<dbReference type="OrthoDB" id="3001982at2759"/>
<keyword evidence="1" id="KW-0812">Transmembrane</keyword>
<dbReference type="AlphaFoldDB" id="A0A8H6XVU3"/>
<proteinExistence type="predicted"/>
<feature type="transmembrane region" description="Helical" evidence="1">
    <location>
        <begin position="22"/>
        <end position="40"/>
    </location>
</feature>
<reference evidence="2" key="1">
    <citation type="submission" date="2020-05" db="EMBL/GenBank/DDBJ databases">
        <title>Mycena genomes resolve the evolution of fungal bioluminescence.</title>
        <authorList>
            <person name="Tsai I.J."/>
        </authorList>
    </citation>
    <scope>NUCLEOTIDE SEQUENCE</scope>
    <source>
        <strain evidence="2">CCC161011</strain>
    </source>
</reference>
<keyword evidence="1" id="KW-1133">Transmembrane helix</keyword>
<name>A0A8H6XVU3_9AGAR</name>
<comment type="caution">
    <text evidence="2">The sequence shown here is derived from an EMBL/GenBank/DDBJ whole genome shotgun (WGS) entry which is preliminary data.</text>
</comment>
<accession>A0A8H6XVU3</accession>
<gene>
    <name evidence="2" type="ORF">MVEN_01506800</name>
</gene>
<evidence type="ECO:0000313" key="3">
    <source>
        <dbReference type="Proteomes" id="UP000620124"/>
    </source>
</evidence>
<dbReference type="Proteomes" id="UP000620124">
    <property type="component" value="Unassembled WGS sequence"/>
</dbReference>
<protein>
    <submittedName>
        <fullName evidence="2">Uncharacterized protein</fullName>
    </submittedName>
</protein>
<keyword evidence="3" id="KW-1185">Reference proteome</keyword>
<evidence type="ECO:0000256" key="1">
    <source>
        <dbReference type="SAM" id="Phobius"/>
    </source>
</evidence>
<keyword evidence="1" id="KW-0472">Membrane</keyword>
<evidence type="ECO:0000313" key="2">
    <source>
        <dbReference type="EMBL" id="KAF7347506.1"/>
    </source>
</evidence>